<dbReference type="Proteomes" id="UP000664859">
    <property type="component" value="Unassembled WGS sequence"/>
</dbReference>
<dbReference type="AlphaFoldDB" id="A0A835YQ72"/>
<accession>A0A835YQ72</accession>
<name>A0A835YQ72_9STRA</name>
<dbReference type="InterPro" id="IPR004942">
    <property type="entry name" value="Roadblock/LAMTOR2_dom"/>
</dbReference>
<evidence type="ECO:0000313" key="4">
    <source>
        <dbReference type="Proteomes" id="UP000664859"/>
    </source>
</evidence>
<feature type="domain" description="Roadblock/LAMTOR2" evidence="2">
    <location>
        <begin position="7"/>
        <end position="98"/>
    </location>
</feature>
<dbReference type="OrthoDB" id="271745at2759"/>
<dbReference type="SUPFAM" id="SSF103196">
    <property type="entry name" value="Roadblock/LC7 domain"/>
    <property type="match status" value="1"/>
</dbReference>
<dbReference type="PANTHER" id="PTHR13323">
    <property type="entry name" value="LATE ENDOSOMAL/LYSOSOMAL MP1 INTERACTING PROTEIN"/>
    <property type="match status" value="1"/>
</dbReference>
<protein>
    <recommendedName>
        <fullName evidence="2">Roadblock/LAMTOR2 domain-containing protein</fullName>
    </recommendedName>
</protein>
<gene>
    <name evidence="3" type="ORF">JKP88DRAFT_224090</name>
</gene>
<dbReference type="GO" id="GO:0032008">
    <property type="term" value="P:positive regulation of TOR signaling"/>
    <property type="evidence" value="ECO:0007669"/>
    <property type="project" value="InterPro"/>
</dbReference>
<dbReference type="SMART" id="SM00960">
    <property type="entry name" value="Robl_LC7"/>
    <property type="match status" value="1"/>
</dbReference>
<comment type="similarity">
    <text evidence="1">Belongs to the GAMAD family.</text>
</comment>
<evidence type="ECO:0000259" key="2">
    <source>
        <dbReference type="SMART" id="SM00960"/>
    </source>
</evidence>
<sequence length="128" mass="13874">MLRAKQIPLALDVVNYDGITASLLLQRDGALLGSAGEGLAELDDRIVSAIVSNIWTEFEVCGKDNIKGGGLKVMLLQLEKGRLGVASTGGEYLVCVYAQESVKFGLIKAKLEALQRYFDDQMSQIEPL</sequence>
<dbReference type="InterPro" id="IPR037587">
    <property type="entry name" value="LAMTOR2-like"/>
</dbReference>
<dbReference type="GO" id="GO:0005085">
    <property type="term" value="F:guanyl-nucleotide exchange factor activity"/>
    <property type="evidence" value="ECO:0007669"/>
    <property type="project" value="InterPro"/>
</dbReference>
<reference evidence="3" key="1">
    <citation type="submission" date="2021-02" db="EMBL/GenBank/DDBJ databases">
        <title>First Annotated Genome of the Yellow-green Alga Tribonema minus.</title>
        <authorList>
            <person name="Mahan K.M."/>
        </authorList>
    </citation>
    <scope>NUCLEOTIDE SEQUENCE</scope>
    <source>
        <strain evidence="3">UTEX B ZZ1240</strain>
    </source>
</reference>
<keyword evidence="4" id="KW-1185">Reference proteome</keyword>
<proteinExistence type="inferred from homology"/>
<organism evidence="3 4">
    <name type="scientific">Tribonema minus</name>
    <dbReference type="NCBI Taxonomy" id="303371"/>
    <lineage>
        <taxon>Eukaryota</taxon>
        <taxon>Sar</taxon>
        <taxon>Stramenopiles</taxon>
        <taxon>Ochrophyta</taxon>
        <taxon>PX clade</taxon>
        <taxon>Xanthophyceae</taxon>
        <taxon>Tribonematales</taxon>
        <taxon>Tribonemataceae</taxon>
        <taxon>Tribonema</taxon>
    </lineage>
</organism>
<dbReference type="EMBL" id="JAFCMP010000457">
    <property type="protein sequence ID" value="KAG5179522.1"/>
    <property type="molecule type" value="Genomic_DNA"/>
</dbReference>
<comment type="caution">
    <text evidence="3">The sequence shown here is derived from an EMBL/GenBank/DDBJ whole genome shotgun (WGS) entry which is preliminary data.</text>
</comment>
<dbReference type="Pfam" id="PF03259">
    <property type="entry name" value="Robl_LC7"/>
    <property type="match status" value="1"/>
</dbReference>
<dbReference type="Gene3D" id="3.30.450.30">
    <property type="entry name" value="Dynein light chain 2a, cytoplasmic"/>
    <property type="match status" value="1"/>
</dbReference>
<dbReference type="GO" id="GO:0060090">
    <property type="term" value="F:molecular adaptor activity"/>
    <property type="evidence" value="ECO:0007669"/>
    <property type="project" value="InterPro"/>
</dbReference>
<evidence type="ECO:0000313" key="3">
    <source>
        <dbReference type="EMBL" id="KAG5179522.1"/>
    </source>
</evidence>
<evidence type="ECO:0000256" key="1">
    <source>
        <dbReference type="ARBA" id="ARBA00007191"/>
    </source>
</evidence>